<protein>
    <submittedName>
        <fullName evidence="1">2606_t:CDS:1</fullName>
    </submittedName>
</protein>
<evidence type="ECO:0000313" key="2">
    <source>
        <dbReference type="Proteomes" id="UP000789342"/>
    </source>
</evidence>
<gene>
    <name evidence="1" type="ORF">AMORRO_LOCUS16336</name>
</gene>
<keyword evidence="2" id="KW-1185">Reference proteome</keyword>
<proteinExistence type="predicted"/>
<accession>A0A9N9NSJ1</accession>
<comment type="caution">
    <text evidence="1">The sequence shown here is derived from an EMBL/GenBank/DDBJ whole genome shotgun (WGS) entry which is preliminary data.</text>
</comment>
<feature type="non-terminal residue" evidence="1">
    <location>
        <position position="1"/>
    </location>
</feature>
<dbReference type="EMBL" id="CAJVPV010044080">
    <property type="protein sequence ID" value="CAG8766857.1"/>
    <property type="molecule type" value="Genomic_DNA"/>
</dbReference>
<sequence>ELGLLSYLIDPVGILYKYLGRQCGQEMYATGTPKFKFRFMEFIKN</sequence>
<evidence type="ECO:0000313" key="1">
    <source>
        <dbReference type="EMBL" id="CAG8766857.1"/>
    </source>
</evidence>
<organism evidence="1 2">
    <name type="scientific">Acaulospora morrowiae</name>
    <dbReference type="NCBI Taxonomy" id="94023"/>
    <lineage>
        <taxon>Eukaryota</taxon>
        <taxon>Fungi</taxon>
        <taxon>Fungi incertae sedis</taxon>
        <taxon>Mucoromycota</taxon>
        <taxon>Glomeromycotina</taxon>
        <taxon>Glomeromycetes</taxon>
        <taxon>Diversisporales</taxon>
        <taxon>Acaulosporaceae</taxon>
        <taxon>Acaulospora</taxon>
    </lineage>
</organism>
<name>A0A9N9NSJ1_9GLOM</name>
<dbReference type="AlphaFoldDB" id="A0A9N9NSJ1"/>
<dbReference type="Proteomes" id="UP000789342">
    <property type="component" value="Unassembled WGS sequence"/>
</dbReference>
<reference evidence="1" key="1">
    <citation type="submission" date="2021-06" db="EMBL/GenBank/DDBJ databases">
        <authorList>
            <person name="Kallberg Y."/>
            <person name="Tangrot J."/>
            <person name="Rosling A."/>
        </authorList>
    </citation>
    <scope>NUCLEOTIDE SEQUENCE</scope>
    <source>
        <strain evidence="1">CL551</strain>
    </source>
</reference>